<evidence type="ECO:0000256" key="1">
    <source>
        <dbReference type="SAM" id="Phobius"/>
    </source>
</evidence>
<dbReference type="RefSeq" id="WP_156140273.1">
    <property type="nucleotide sequence ID" value="NZ_BBLT01000001.1"/>
</dbReference>
<reference evidence="2 3" key="1">
    <citation type="submission" date="2014-09" db="EMBL/GenBank/DDBJ databases">
        <title>Sporocytophaga myxococcoides PG-01 genome sequencing.</title>
        <authorList>
            <person name="Liu L."/>
            <person name="Gao P.J."/>
            <person name="Chen G.J."/>
            <person name="Wang L.S."/>
        </authorList>
    </citation>
    <scope>NUCLEOTIDE SEQUENCE [LARGE SCALE GENOMIC DNA]</scope>
    <source>
        <strain evidence="2 3">PG-01</strain>
    </source>
</reference>
<protein>
    <submittedName>
        <fullName evidence="2">Uncharacterized protein</fullName>
    </submittedName>
</protein>
<organism evidence="2 3">
    <name type="scientific">Sporocytophaga myxococcoides</name>
    <dbReference type="NCBI Taxonomy" id="153721"/>
    <lineage>
        <taxon>Bacteria</taxon>
        <taxon>Pseudomonadati</taxon>
        <taxon>Bacteroidota</taxon>
        <taxon>Cytophagia</taxon>
        <taxon>Cytophagales</taxon>
        <taxon>Cytophagaceae</taxon>
        <taxon>Sporocytophaga</taxon>
    </lineage>
</organism>
<keyword evidence="3" id="KW-1185">Reference proteome</keyword>
<sequence>MNDFLNSVQKDGIKVVVDIPNSFFYKLGAVIVASVVLSAIGFFISKSLFNK</sequence>
<evidence type="ECO:0000313" key="3">
    <source>
        <dbReference type="Proteomes" id="UP000030185"/>
    </source>
</evidence>
<evidence type="ECO:0000313" key="2">
    <source>
        <dbReference type="EMBL" id="GAL83416.1"/>
    </source>
</evidence>
<keyword evidence="1" id="KW-1133">Transmembrane helix</keyword>
<dbReference type="STRING" id="153721.MYP_643"/>
<accession>A0A098L956</accession>
<dbReference type="EMBL" id="BBLT01000001">
    <property type="protein sequence ID" value="GAL83416.1"/>
    <property type="molecule type" value="Genomic_DNA"/>
</dbReference>
<feature type="transmembrane region" description="Helical" evidence="1">
    <location>
        <begin position="23"/>
        <end position="44"/>
    </location>
</feature>
<keyword evidence="1" id="KW-0812">Transmembrane</keyword>
<dbReference type="AlphaFoldDB" id="A0A098L956"/>
<proteinExistence type="predicted"/>
<comment type="caution">
    <text evidence="2">The sequence shown here is derived from an EMBL/GenBank/DDBJ whole genome shotgun (WGS) entry which is preliminary data.</text>
</comment>
<gene>
    <name evidence="2" type="ORF">MYP_643</name>
</gene>
<name>A0A098L956_9BACT</name>
<keyword evidence="1" id="KW-0472">Membrane</keyword>
<dbReference type="Proteomes" id="UP000030185">
    <property type="component" value="Unassembled WGS sequence"/>
</dbReference>